<keyword evidence="1" id="KW-0472">Membrane</keyword>
<keyword evidence="1" id="KW-0812">Transmembrane</keyword>
<reference evidence="2 3" key="1">
    <citation type="journal article" date="2012" name="J. Bacteriol.">
        <title>Genome Sequence of Idiomarina xiamenensis Type Strain 10-D-4.</title>
        <authorList>
            <person name="Lai Q."/>
            <person name="Wang L."/>
            <person name="Wang W."/>
            <person name="Shao Z."/>
        </authorList>
    </citation>
    <scope>NUCLEOTIDE SEQUENCE [LARGE SCALE GENOMIC DNA]</scope>
    <source>
        <strain evidence="2 3">10-D-4</strain>
    </source>
</reference>
<evidence type="ECO:0000256" key="1">
    <source>
        <dbReference type="SAM" id="Phobius"/>
    </source>
</evidence>
<comment type="caution">
    <text evidence="2">The sequence shown here is derived from an EMBL/GenBank/DDBJ whole genome shotgun (WGS) entry which is preliminary data.</text>
</comment>
<dbReference type="EMBL" id="AMRG01000007">
    <property type="protein sequence ID" value="EKE83828.1"/>
    <property type="molecule type" value="Genomic_DNA"/>
</dbReference>
<dbReference type="PATRIC" id="fig|740709.3.peg.1378"/>
<dbReference type="Proteomes" id="UP000014115">
    <property type="component" value="Unassembled WGS sequence"/>
</dbReference>
<evidence type="ECO:0000313" key="2">
    <source>
        <dbReference type="EMBL" id="EKE83828.1"/>
    </source>
</evidence>
<protein>
    <submittedName>
        <fullName evidence="2">Uncharacterized protein</fullName>
    </submittedName>
</protein>
<evidence type="ECO:0000313" key="3">
    <source>
        <dbReference type="Proteomes" id="UP000014115"/>
    </source>
</evidence>
<dbReference type="STRING" id="740709.A10D4_06771"/>
<sequence>MWWLEVTENPLFWQQLSAHQGLTAQLRQWLRLTGADYGALMFWQRQPWLVAAERPLAQWQLDYFSLCQRFEWLLILHQYGDRTRILYWCAPFQLYVGEVNTQQLLGHQEAYLKPWLTATKATPANDDSIERTCVLCQSWRSRLQQQNWFKQCQLSNVKVMASEPLVTRASPKQLLRSAKLVRRGQRMDILEKIRRHGRLGLLLLLLSGALLLAIAFWRAQQQRLASTIPEQAIVKKMPRVVESRQVATAADELRQLRRLLLQSLAWPQWQLLGIQRSRASTQPFDSGWQLHFVATTAAAAPPSTTQLAAINHGDITLAVAQGELNVTVGRVALQRWSELQQLPLWRLQKQLQQLLGQPLRRQAEQLQVPLQQALPDTLAQIADILDGQALTIGNAQLQVSRSQLQGLLELRRVDAPTHSRTLGDKHAN</sequence>
<proteinExistence type="predicted"/>
<keyword evidence="1" id="KW-1133">Transmembrane helix</keyword>
<keyword evidence="3" id="KW-1185">Reference proteome</keyword>
<dbReference type="AlphaFoldDB" id="K2K7Z9"/>
<gene>
    <name evidence="2" type="ORF">A10D4_06771</name>
</gene>
<organism evidence="2 3">
    <name type="scientific">Idiomarina xiamenensis 10-D-4</name>
    <dbReference type="NCBI Taxonomy" id="740709"/>
    <lineage>
        <taxon>Bacteria</taxon>
        <taxon>Pseudomonadati</taxon>
        <taxon>Pseudomonadota</taxon>
        <taxon>Gammaproteobacteria</taxon>
        <taxon>Alteromonadales</taxon>
        <taxon>Idiomarinaceae</taxon>
        <taxon>Idiomarina</taxon>
    </lineage>
</organism>
<accession>K2K7Z9</accession>
<dbReference type="RefSeq" id="WP_008488532.1">
    <property type="nucleotide sequence ID" value="NZ_AMRG01000007.1"/>
</dbReference>
<feature type="transmembrane region" description="Helical" evidence="1">
    <location>
        <begin position="199"/>
        <end position="217"/>
    </location>
</feature>
<name>K2K7Z9_9GAMM</name>